<gene>
    <name evidence="2" type="ORF">E2C01_050251</name>
</gene>
<evidence type="ECO:0000313" key="3">
    <source>
        <dbReference type="Proteomes" id="UP000324222"/>
    </source>
</evidence>
<comment type="caution">
    <text evidence="2">The sequence shown here is derived from an EMBL/GenBank/DDBJ whole genome shotgun (WGS) entry which is preliminary data.</text>
</comment>
<evidence type="ECO:0000256" key="1">
    <source>
        <dbReference type="SAM" id="MobiDB-lite"/>
    </source>
</evidence>
<feature type="compositionally biased region" description="Basic and acidic residues" evidence="1">
    <location>
        <begin position="153"/>
        <end position="164"/>
    </location>
</feature>
<evidence type="ECO:0000313" key="2">
    <source>
        <dbReference type="EMBL" id="MPC56298.1"/>
    </source>
</evidence>
<dbReference type="Proteomes" id="UP000324222">
    <property type="component" value="Unassembled WGS sequence"/>
</dbReference>
<reference evidence="2 3" key="1">
    <citation type="submission" date="2019-05" db="EMBL/GenBank/DDBJ databases">
        <title>Another draft genome of Portunus trituberculatus and its Hox gene families provides insights of decapod evolution.</title>
        <authorList>
            <person name="Jeong J.-H."/>
            <person name="Song I."/>
            <person name="Kim S."/>
            <person name="Choi T."/>
            <person name="Kim D."/>
            <person name="Ryu S."/>
            <person name="Kim W."/>
        </authorList>
    </citation>
    <scope>NUCLEOTIDE SEQUENCE [LARGE SCALE GENOMIC DNA]</scope>
    <source>
        <tissue evidence="2">Muscle</tissue>
    </source>
</reference>
<feature type="compositionally biased region" description="Polar residues" evidence="1">
    <location>
        <begin position="165"/>
        <end position="185"/>
    </location>
</feature>
<dbReference type="AlphaFoldDB" id="A0A5B7GGT5"/>
<dbReference type="EMBL" id="VSRR010013838">
    <property type="protein sequence ID" value="MPC56298.1"/>
    <property type="molecule type" value="Genomic_DNA"/>
</dbReference>
<sequence length="227" mass="24855">MDPTPTICYSHPAAPQQLPFPTHGTHLPSTASPYLRSRRPTCDTPAHADPSIDERGTSSLQPCDASPTIPGNKHRPPSPSPNSQHQGDEQASTMPITDSTSTNYQHSGHNYPEQLTGQSRDTASGSKNTKTESRYIAKGKPRSANHGHSPSRNIERRNEQHESATHGTGQPNQNNISGYGSSRTQHAYGCRRYTTTNEDSSTTYKQPYAEKRSVECDRSGHAQEGQH</sequence>
<organism evidence="2 3">
    <name type="scientific">Portunus trituberculatus</name>
    <name type="common">Swimming crab</name>
    <name type="synonym">Neptunus trituberculatus</name>
    <dbReference type="NCBI Taxonomy" id="210409"/>
    <lineage>
        <taxon>Eukaryota</taxon>
        <taxon>Metazoa</taxon>
        <taxon>Ecdysozoa</taxon>
        <taxon>Arthropoda</taxon>
        <taxon>Crustacea</taxon>
        <taxon>Multicrustacea</taxon>
        <taxon>Malacostraca</taxon>
        <taxon>Eumalacostraca</taxon>
        <taxon>Eucarida</taxon>
        <taxon>Decapoda</taxon>
        <taxon>Pleocyemata</taxon>
        <taxon>Brachyura</taxon>
        <taxon>Eubrachyura</taxon>
        <taxon>Portunoidea</taxon>
        <taxon>Portunidae</taxon>
        <taxon>Portuninae</taxon>
        <taxon>Portunus</taxon>
    </lineage>
</organism>
<feature type="compositionally biased region" description="Polar residues" evidence="1">
    <location>
        <begin position="193"/>
        <end position="205"/>
    </location>
</feature>
<accession>A0A5B7GGT5</accession>
<name>A0A5B7GGT5_PORTR</name>
<feature type="region of interest" description="Disordered" evidence="1">
    <location>
        <begin position="1"/>
        <end position="227"/>
    </location>
</feature>
<keyword evidence="3" id="KW-1185">Reference proteome</keyword>
<feature type="compositionally biased region" description="Basic and acidic residues" evidence="1">
    <location>
        <begin position="208"/>
        <end position="227"/>
    </location>
</feature>
<protein>
    <submittedName>
        <fullName evidence="2">Uncharacterized protein</fullName>
    </submittedName>
</protein>
<feature type="compositionally biased region" description="Polar residues" evidence="1">
    <location>
        <begin position="81"/>
        <end position="128"/>
    </location>
</feature>
<proteinExistence type="predicted"/>